<sequence>MEQITEEAINQSIIENDINKTIQLCELYLKNIVVTGKQSKEVENVFIHYLHAMSNTGEYEKIKKMFDQLYSKISDASSNVAIMYINVLVLNDKIEDAATFSAHYLIEKKRINELSEEKESVEKMINTLKGIKLDNTSNPQIVELVNQLITQILKEVDWENEIKTQLENVLNTDLVQEQKDDEETEEVEEVIDKNNYQVSQVTFLNIWTRKLWRSACSLLDYIKGIMRKPTCNEIVMIGVGAATVIGGIYALRKMKK</sequence>
<gene>
    <name evidence="3" type="ORF">ENUP19_0050G0055</name>
</gene>
<feature type="coiled-coil region" evidence="1">
    <location>
        <begin position="104"/>
        <end position="131"/>
    </location>
</feature>
<protein>
    <submittedName>
        <fullName evidence="3">Uncharacterized protein</fullName>
    </submittedName>
</protein>
<comment type="caution">
    <text evidence="3">The sequence shown here is derived from an EMBL/GenBank/DDBJ whole genome shotgun (WGS) entry which is preliminary data.</text>
</comment>
<keyword evidence="2" id="KW-0472">Membrane</keyword>
<dbReference type="Proteomes" id="UP001628156">
    <property type="component" value="Unassembled WGS sequence"/>
</dbReference>
<keyword evidence="2" id="KW-1133">Transmembrane helix</keyword>
<evidence type="ECO:0000313" key="3">
    <source>
        <dbReference type="EMBL" id="GAB1220274.1"/>
    </source>
</evidence>
<keyword evidence="2" id="KW-0812">Transmembrane</keyword>
<evidence type="ECO:0000256" key="1">
    <source>
        <dbReference type="SAM" id="Coils"/>
    </source>
</evidence>
<accession>A0ABQ0DBQ3</accession>
<evidence type="ECO:0000256" key="2">
    <source>
        <dbReference type="SAM" id="Phobius"/>
    </source>
</evidence>
<proteinExistence type="predicted"/>
<evidence type="ECO:0000313" key="4">
    <source>
        <dbReference type="Proteomes" id="UP001628156"/>
    </source>
</evidence>
<reference evidence="3 4" key="1">
    <citation type="journal article" date="2019" name="PLoS Negl. Trop. Dis.">
        <title>Whole genome sequencing of Entamoeba nuttalli reveals mammalian host-related molecular signatures and a novel octapeptide-repeat surface protein.</title>
        <authorList>
            <person name="Tanaka M."/>
            <person name="Makiuchi T."/>
            <person name="Komiyama T."/>
            <person name="Shiina T."/>
            <person name="Osaki K."/>
            <person name="Tachibana H."/>
        </authorList>
    </citation>
    <scope>NUCLEOTIDE SEQUENCE [LARGE SCALE GENOMIC DNA]</scope>
    <source>
        <strain evidence="3 4">P19-061405</strain>
    </source>
</reference>
<keyword evidence="1" id="KW-0175">Coiled coil</keyword>
<keyword evidence="4" id="KW-1185">Reference proteome</keyword>
<feature type="transmembrane region" description="Helical" evidence="2">
    <location>
        <begin position="234"/>
        <end position="251"/>
    </location>
</feature>
<name>A0ABQ0DBQ3_9EUKA</name>
<dbReference type="EMBL" id="BAAFRS010000050">
    <property type="protein sequence ID" value="GAB1220274.1"/>
    <property type="molecule type" value="Genomic_DNA"/>
</dbReference>
<organism evidence="3 4">
    <name type="scientific">Entamoeba nuttalli</name>
    <dbReference type="NCBI Taxonomy" id="412467"/>
    <lineage>
        <taxon>Eukaryota</taxon>
        <taxon>Amoebozoa</taxon>
        <taxon>Evosea</taxon>
        <taxon>Archamoebae</taxon>
        <taxon>Mastigamoebida</taxon>
        <taxon>Entamoebidae</taxon>
        <taxon>Entamoeba</taxon>
    </lineage>
</organism>